<sequence length="111" mass="13241">MDEKPRYSYPANFHTKGTGQRVDPYPKHLRWFEETESFETLREAEEWVSSDAYNKIGHEYDGYTTTDPMLAYALVFQLVRQQKVRIPHHKVCASEDYGKTITYYVWLEPRT</sequence>
<proteinExistence type="predicted"/>
<organism evidence="1 2">
    <name type="scientific">Paenibacillus physcomitrellae</name>
    <dbReference type="NCBI Taxonomy" id="1619311"/>
    <lineage>
        <taxon>Bacteria</taxon>
        <taxon>Bacillati</taxon>
        <taxon>Bacillota</taxon>
        <taxon>Bacilli</taxon>
        <taxon>Bacillales</taxon>
        <taxon>Paenibacillaceae</taxon>
        <taxon>Paenibacillus</taxon>
    </lineage>
</organism>
<dbReference type="EMBL" id="BMHF01000002">
    <property type="protein sequence ID" value="GGA27986.1"/>
    <property type="molecule type" value="Genomic_DNA"/>
</dbReference>
<reference evidence="2" key="1">
    <citation type="journal article" date="2019" name="Int. J. Syst. Evol. Microbiol.">
        <title>The Global Catalogue of Microorganisms (GCM) 10K type strain sequencing project: providing services to taxonomists for standard genome sequencing and annotation.</title>
        <authorList>
            <consortium name="The Broad Institute Genomics Platform"/>
            <consortium name="The Broad Institute Genome Sequencing Center for Infectious Disease"/>
            <person name="Wu L."/>
            <person name="Ma J."/>
        </authorList>
    </citation>
    <scope>NUCLEOTIDE SEQUENCE [LARGE SCALE GENOMIC DNA]</scope>
    <source>
        <strain evidence="2">CGMCC 1.15044</strain>
    </source>
</reference>
<evidence type="ECO:0000313" key="1">
    <source>
        <dbReference type="EMBL" id="GGA27986.1"/>
    </source>
</evidence>
<dbReference type="Proteomes" id="UP000609323">
    <property type="component" value="Unassembled WGS sequence"/>
</dbReference>
<evidence type="ECO:0000313" key="2">
    <source>
        <dbReference type="Proteomes" id="UP000609323"/>
    </source>
</evidence>
<accession>A0ABQ1FRG4</accession>
<keyword evidence="2" id="KW-1185">Reference proteome</keyword>
<name>A0ABQ1FRG4_9BACL</name>
<protein>
    <submittedName>
        <fullName evidence="1">Uncharacterized protein</fullName>
    </submittedName>
</protein>
<gene>
    <name evidence="1" type="ORF">GCM10010917_11150</name>
</gene>
<comment type="caution">
    <text evidence="1">The sequence shown here is derived from an EMBL/GenBank/DDBJ whole genome shotgun (WGS) entry which is preliminary data.</text>
</comment>
<dbReference type="RefSeq" id="WP_094095570.1">
    <property type="nucleotide sequence ID" value="NZ_BMHF01000002.1"/>
</dbReference>